<dbReference type="OrthoDB" id="7493409at2759"/>
<reference evidence="1 2" key="1">
    <citation type="journal article" date="2019" name="Commun. Biol.">
        <title>The bagworm genome reveals a unique fibroin gene that provides high tensile strength.</title>
        <authorList>
            <person name="Kono N."/>
            <person name="Nakamura H."/>
            <person name="Ohtoshi R."/>
            <person name="Tomita M."/>
            <person name="Numata K."/>
            <person name="Arakawa K."/>
        </authorList>
    </citation>
    <scope>NUCLEOTIDE SEQUENCE [LARGE SCALE GENOMIC DNA]</scope>
</reference>
<gene>
    <name evidence="1" type="ORF">EVAR_31933_1</name>
</gene>
<dbReference type="AlphaFoldDB" id="A0A4C1WTC3"/>
<accession>A0A4C1WTC3</accession>
<name>A0A4C1WTC3_EUMVA</name>
<evidence type="ECO:0000313" key="2">
    <source>
        <dbReference type="Proteomes" id="UP000299102"/>
    </source>
</evidence>
<proteinExistence type="predicted"/>
<dbReference type="Proteomes" id="UP000299102">
    <property type="component" value="Unassembled WGS sequence"/>
</dbReference>
<protein>
    <submittedName>
        <fullName evidence="1">Uncharacterized protein</fullName>
    </submittedName>
</protein>
<evidence type="ECO:0000313" key="1">
    <source>
        <dbReference type="EMBL" id="GBP53377.1"/>
    </source>
</evidence>
<organism evidence="1 2">
    <name type="scientific">Eumeta variegata</name>
    <name type="common">Bagworm moth</name>
    <name type="synonym">Eumeta japonica</name>
    <dbReference type="NCBI Taxonomy" id="151549"/>
    <lineage>
        <taxon>Eukaryota</taxon>
        <taxon>Metazoa</taxon>
        <taxon>Ecdysozoa</taxon>
        <taxon>Arthropoda</taxon>
        <taxon>Hexapoda</taxon>
        <taxon>Insecta</taxon>
        <taxon>Pterygota</taxon>
        <taxon>Neoptera</taxon>
        <taxon>Endopterygota</taxon>
        <taxon>Lepidoptera</taxon>
        <taxon>Glossata</taxon>
        <taxon>Ditrysia</taxon>
        <taxon>Tineoidea</taxon>
        <taxon>Psychidae</taxon>
        <taxon>Oiketicinae</taxon>
        <taxon>Eumeta</taxon>
    </lineage>
</organism>
<dbReference type="EMBL" id="BGZK01000623">
    <property type="protein sequence ID" value="GBP53377.1"/>
    <property type="molecule type" value="Genomic_DNA"/>
</dbReference>
<keyword evidence="2" id="KW-1185">Reference proteome</keyword>
<comment type="caution">
    <text evidence="1">The sequence shown here is derived from an EMBL/GenBank/DDBJ whole genome shotgun (WGS) entry which is preliminary data.</text>
</comment>
<sequence length="152" mass="17346">MVVLGFFFFRPRKSGCPISGYADGGLEVQCLIAEAASPRNISSKIFACTGYCRGFITDERPRTNTVKTAKLRWKQLRDNHQDALKIQKATRNRPFHTLSSSVALPSSAYLDRHNPRLRSTHFLAPLRYLAQRVWTDTIRDSVPHTFYLRCAT</sequence>